<comment type="caution">
    <text evidence="1">The sequence shown here is derived from an EMBL/GenBank/DDBJ whole genome shotgun (WGS) entry which is preliminary data.</text>
</comment>
<accession>A0A645I134</accession>
<reference evidence="1" key="1">
    <citation type="submission" date="2019-08" db="EMBL/GenBank/DDBJ databases">
        <authorList>
            <person name="Kucharzyk K."/>
            <person name="Murdoch R.W."/>
            <person name="Higgins S."/>
            <person name="Loffler F."/>
        </authorList>
    </citation>
    <scope>NUCLEOTIDE SEQUENCE</scope>
</reference>
<dbReference type="EMBL" id="VSSQ01104514">
    <property type="protein sequence ID" value="MPN44968.1"/>
    <property type="molecule type" value="Genomic_DNA"/>
</dbReference>
<evidence type="ECO:0000313" key="1">
    <source>
        <dbReference type="EMBL" id="MPN44968.1"/>
    </source>
</evidence>
<proteinExistence type="predicted"/>
<protein>
    <submittedName>
        <fullName evidence="1">Uncharacterized protein</fullName>
    </submittedName>
</protein>
<name>A0A645I134_9ZZZZ</name>
<gene>
    <name evidence="1" type="ORF">SDC9_192535</name>
</gene>
<organism evidence="1">
    <name type="scientific">bioreactor metagenome</name>
    <dbReference type="NCBI Taxonomy" id="1076179"/>
    <lineage>
        <taxon>unclassified sequences</taxon>
        <taxon>metagenomes</taxon>
        <taxon>ecological metagenomes</taxon>
    </lineage>
</organism>
<sequence length="40" mass="4806">MSLVKKLAVQVHRPLDVLLLQPDDPERIRQRRPDEFMYMA</sequence>
<dbReference type="AlphaFoldDB" id="A0A645I134"/>